<organism evidence="1 2">
    <name type="scientific">Phyllosticta citribraziliensis</name>
    <dbReference type="NCBI Taxonomy" id="989973"/>
    <lineage>
        <taxon>Eukaryota</taxon>
        <taxon>Fungi</taxon>
        <taxon>Dikarya</taxon>
        <taxon>Ascomycota</taxon>
        <taxon>Pezizomycotina</taxon>
        <taxon>Dothideomycetes</taxon>
        <taxon>Dothideomycetes incertae sedis</taxon>
        <taxon>Botryosphaeriales</taxon>
        <taxon>Phyllostictaceae</taxon>
        <taxon>Phyllosticta</taxon>
    </lineage>
</organism>
<keyword evidence="2" id="KW-1185">Reference proteome</keyword>
<dbReference type="EMBL" id="JBBPEH010000008">
    <property type="protein sequence ID" value="KAK7534762.1"/>
    <property type="molecule type" value="Genomic_DNA"/>
</dbReference>
<comment type="caution">
    <text evidence="1">The sequence shown here is derived from an EMBL/GenBank/DDBJ whole genome shotgun (WGS) entry which is preliminary data.</text>
</comment>
<evidence type="ECO:0000313" key="2">
    <source>
        <dbReference type="Proteomes" id="UP001360953"/>
    </source>
</evidence>
<dbReference type="GeneID" id="92029021"/>
<reference evidence="1 2" key="1">
    <citation type="submission" date="2024-04" db="EMBL/GenBank/DDBJ databases">
        <title>Phyllosticta paracitricarpa is synonymous to the EU quarantine fungus P. citricarpa based on phylogenomic analyses.</title>
        <authorList>
            <consortium name="Lawrence Berkeley National Laboratory"/>
            <person name="Van ingen-buijs V.A."/>
            <person name="Van westerhoven A.C."/>
            <person name="Haridas S."/>
            <person name="Skiadas P."/>
            <person name="Martin F."/>
            <person name="Groenewald J.Z."/>
            <person name="Crous P.W."/>
            <person name="Seidl M.F."/>
        </authorList>
    </citation>
    <scope>NUCLEOTIDE SEQUENCE [LARGE SCALE GENOMIC DNA]</scope>
    <source>
        <strain evidence="1 2">CPC 17464</strain>
    </source>
</reference>
<protein>
    <submittedName>
        <fullName evidence="1">Uncharacterized protein</fullName>
    </submittedName>
</protein>
<dbReference type="Proteomes" id="UP001360953">
    <property type="component" value="Unassembled WGS sequence"/>
</dbReference>
<name>A0ABR1LHR4_9PEZI</name>
<proteinExistence type="predicted"/>
<gene>
    <name evidence="1" type="ORF">J3D65DRAFT_422271</name>
</gene>
<evidence type="ECO:0000313" key="1">
    <source>
        <dbReference type="EMBL" id="KAK7534762.1"/>
    </source>
</evidence>
<dbReference type="RefSeq" id="XP_066653487.1">
    <property type="nucleotide sequence ID" value="XM_066796115.1"/>
</dbReference>
<accession>A0ABR1LHR4</accession>
<sequence length="265" mass="28632">MPACLILGRPCVPCPHCFVSALQRKQPPDPQWKQALGVGVLGVFFSCLSRVHGSRLREPRSSSTCPDADGVTVDEQTACPPAVLSLQQRRVGIDGSGAGEDDDDLSLTRSLADGRPAPPRPVFPSIQDGFSAAAAAAASPRLVPWGSAQLSSSLCPVHLPCCCFTLPSCLKGTTHRLFCRCRCFWRWLKVDAAQEGKWATRNQTGKVGERTGLVGQTLDPPPQYSILLLGLCGVDSWRRRRCLSVFCAVRILLLRVPTAFPKRAG</sequence>